<dbReference type="Proteomes" id="UP001142610">
    <property type="component" value="Unassembled WGS sequence"/>
</dbReference>
<accession>A0A9X2RIL8</accession>
<dbReference type="AlphaFoldDB" id="A0A9X2RIL8"/>
<dbReference type="Pfam" id="PF18845">
    <property type="entry name" value="baeRF_family3"/>
    <property type="match status" value="1"/>
</dbReference>
<evidence type="ECO:0000313" key="1">
    <source>
        <dbReference type="EMBL" id="MCQ8184007.1"/>
    </source>
</evidence>
<evidence type="ECO:0000313" key="2">
    <source>
        <dbReference type="Proteomes" id="UP001142610"/>
    </source>
</evidence>
<gene>
    <name evidence="1" type="ORF">NOG11_01270</name>
</gene>
<comment type="caution">
    <text evidence="1">The sequence shown here is derived from an EMBL/GenBank/DDBJ whole genome shotgun (WGS) entry which is preliminary data.</text>
</comment>
<keyword evidence="2" id="KW-1185">Reference proteome</keyword>
<proteinExistence type="predicted"/>
<name>A0A9X2RIL8_9PROT</name>
<protein>
    <submittedName>
        <fullName evidence="1">Uncharacterized protein</fullName>
    </submittedName>
</protein>
<reference evidence="1" key="1">
    <citation type="submission" date="2022-07" db="EMBL/GenBank/DDBJ databases">
        <title>Parvularcula maris sp. nov., an algicidal bacterium isolated from seawater.</title>
        <authorList>
            <person name="Li F."/>
        </authorList>
    </citation>
    <scope>NUCLEOTIDE SEQUENCE</scope>
    <source>
        <strain evidence="1">BGMRC 0090</strain>
    </source>
</reference>
<organism evidence="1 2">
    <name type="scientific">Parvularcula maris</name>
    <dbReference type="NCBI Taxonomy" id="2965077"/>
    <lineage>
        <taxon>Bacteria</taxon>
        <taxon>Pseudomonadati</taxon>
        <taxon>Pseudomonadota</taxon>
        <taxon>Alphaproteobacteria</taxon>
        <taxon>Parvularculales</taxon>
        <taxon>Parvularculaceae</taxon>
        <taxon>Parvularcula</taxon>
    </lineage>
</organism>
<dbReference type="InterPro" id="IPR041289">
    <property type="entry name" value="Bact_RF_family3"/>
</dbReference>
<sequence>MTPSGEMMMKQTLLETVLEQLGTYLPDPTEDGTLEDDRVMSLIYPSPDAAGNAEKFDLVRKNLLQELEDEARGPAGMRDRIRSIVTSLDQSDLPPGGFAVFTNGEDTNYFALQQRPYPRMRLGGAALALPVLADAHLSSRFWLAILDVEQPRLFHVSDGYLHDKTPSEVQTLTSTMEQYHPMDAVVFHSSGSVRRSGAPAKFHALGTATEDLRKDEITRVLAAFGRQVGDIVTGSDPLVLAGGPSRIGHFRESFSHQNLLEHDLKAAGEGLELDGLLKDAADVVEEHLRETSRKTLEDVDPSSALRSAAEIVPAAIQGRVDTVLIHPDHCGFLQGDDERLKLGEDPDPRFAERSKAVAYALRNGARLMITREHTGDGPLATTRF</sequence>
<dbReference type="EMBL" id="JANIBC010000001">
    <property type="protein sequence ID" value="MCQ8184007.1"/>
    <property type="molecule type" value="Genomic_DNA"/>
</dbReference>